<dbReference type="GO" id="GO:0004523">
    <property type="term" value="F:RNA-DNA hybrid ribonuclease activity"/>
    <property type="evidence" value="ECO:0007669"/>
    <property type="project" value="InterPro"/>
</dbReference>
<dbReference type="GO" id="GO:0003676">
    <property type="term" value="F:nucleic acid binding"/>
    <property type="evidence" value="ECO:0007669"/>
    <property type="project" value="InterPro"/>
</dbReference>
<protein>
    <submittedName>
        <fullName evidence="5">Uncharacterized protein</fullName>
    </submittedName>
</protein>
<feature type="region of interest" description="Disordered" evidence="2">
    <location>
        <begin position="691"/>
        <end position="729"/>
    </location>
</feature>
<dbReference type="OrthoDB" id="101614at2759"/>
<evidence type="ECO:0000313" key="5">
    <source>
        <dbReference type="EMBL" id="GFS42830.1"/>
    </source>
</evidence>
<dbReference type="Gene3D" id="3.30.420.10">
    <property type="entry name" value="Ribonuclease H-like superfamily/Ribonuclease H"/>
    <property type="match status" value="2"/>
</dbReference>
<gene>
    <name evidence="5" type="ORF">Acr_00g0081940</name>
</gene>
<dbReference type="InterPro" id="IPR043502">
    <property type="entry name" value="DNA/RNA_pol_sf"/>
</dbReference>
<dbReference type="PANTHER" id="PTHR48475">
    <property type="entry name" value="RIBONUCLEASE H"/>
    <property type="match status" value="1"/>
</dbReference>
<dbReference type="SUPFAM" id="SSF56672">
    <property type="entry name" value="DNA/RNA polymerases"/>
    <property type="match status" value="1"/>
</dbReference>
<dbReference type="Proteomes" id="UP000585474">
    <property type="component" value="Unassembled WGS sequence"/>
</dbReference>
<feature type="domain" description="Integrase catalytic" evidence="4">
    <location>
        <begin position="1521"/>
        <end position="1635"/>
    </location>
</feature>
<dbReference type="PANTHER" id="PTHR48475:SF2">
    <property type="entry name" value="RIBONUCLEASE H"/>
    <property type="match status" value="1"/>
</dbReference>
<evidence type="ECO:0000259" key="3">
    <source>
        <dbReference type="PROSITE" id="PS50879"/>
    </source>
</evidence>
<dbReference type="InterPro" id="IPR043128">
    <property type="entry name" value="Rev_trsase/Diguanyl_cyclase"/>
</dbReference>
<organism evidence="5 6">
    <name type="scientific">Actinidia rufa</name>
    <dbReference type="NCBI Taxonomy" id="165716"/>
    <lineage>
        <taxon>Eukaryota</taxon>
        <taxon>Viridiplantae</taxon>
        <taxon>Streptophyta</taxon>
        <taxon>Embryophyta</taxon>
        <taxon>Tracheophyta</taxon>
        <taxon>Spermatophyta</taxon>
        <taxon>Magnoliopsida</taxon>
        <taxon>eudicotyledons</taxon>
        <taxon>Gunneridae</taxon>
        <taxon>Pentapetalae</taxon>
        <taxon>asterids</taxon>
        <taxon>Ericales</taxon>
        <taxon>Actinidiaceae</taxon>
        <taxon>Actinidia</taxon>
    </lineage>
</organism>
<evidence type="ECO:0000256" key="2">
    <source>
        <dbReference type="SAM" id="MobiDB-lite"/>
    </source>
</evidence>
<dbReference type="CDD" id="cd01647">
    <property type="entry name" value="RT_LTR"/>
    <property type="match status" value="1"/>
</dbReference>
<dbReference type="Pfam" id="PF00078">
    <property type="entry name" value="RVT_1"/>
    <property type="match status" value="1"/>
</dbReference>
<dbReference type="GO" id="GO:0015074">
    <property type="term" value="P:DNA integration"/>
    <property type="evidence" value="ECO:0007669"/>
    <property type="project" value="InterPro"/>
</dbReference>
<dbReference type="InterPro" id="IPR002156">
    <property type="entry name" value="RNaseH_domain"/>
</dbReference>
<dbReference type="CDD" id="cd09279">
    <property type="entry name" value="RNase_HI_like"/>
    <property type="match status" value="1"/>
</dbReference>
<dbReference type="Gene3D" id="3.30.70.270">
    <property type="match status" value="2"/>
</dbReference>
<accession>A0A7J0DW97</accession>
<comment type="caution">
    <text evidence="5">The sequence shown here is derived from an EMBL/GenBank/DDBJ whole genome shotgun (WGS) entry which is preliminary data.</text>
</comment>
<dbReference type="InterPro" id="IPR041588">
    <property type="entry name" value="Integrase_H2C2"/>
</dbReference>
<sequence length="1754" mass="197680">MANQKVSIPSSPFESIQTTWMRPERGIIKVNFDAAIFKEKYASSMGVVARDSNGNVVLSRELLPRAQLKHWPYENLLLEPVPLDISVVVQDCLSSNDKQQLIFEISLQKPHVIAFTSVSAFLAAAQPIAAVVFGQVLDSPPAEAEADTDLNSTEEGEAKRAPMVLAIHPIWGIASPTGLIVMWDKFFSDQGKTSPWDLAKLSPLSSPEPPSECSSARQEPGFLPQQFGAVYGNGSSQSSMHLRSRNLPRPSASSPPSNRSHPMANPGQAADLEGLHREIHDMAEQMRIMNENNGRLMQLLAAANPHSQQHHPSLISSDLATLIVQEIVLKISVPTEGRSPHRGEHIRARDKSTSQKIRDLDARLDAINTGINAPVTVDTLIKQTELPFTQRILRARISSKFKLPAQLGIYEGKTDPMDHLDSYKSLMSLQGCSDEIMCKAFSATLKGSARSWFRKLSPGTIDSFGDLSRLFVANFMSCRNCQKNASHLFTVHQKETKSLKDFVNRFNQAILEVEDPSDKVKIMAMMEGLRPGPLFDSLSKNVPETLSTLQSKADKYIAAEELAEAKQRRRGKDDHKRKEPDTRRADYREETRYKRPDLDPKRSGNRRPCTPPHRLEFILPPLNAPVAQVLSEIKHEEFVKWPGKIKTDPQKRNRNKYCEFHWDHGHNTEDCFQLKEQIADLIKRGYLRKYVADRPPPNSPERRYGDNRPTAGNIQTIHGGFGSGGCSTSSRKRHARSALRLADEEVYNLSSLHVGNQAPITFSNDDLRGLHLPHDDALVVSAVIANFNVQRILIDSDCPSPYNAILGRPTLGGIKAITSTYHLKMKFPTLTGIGEVKGDQKTAGDDMGILRGEIEQLILEDPRETENTKPLEEVVPISIHPKYPDRQVMIGIELTDELCIALIDFLKKNSDVFAWSQGDVPGIDPEVAMHKLFTKPEYSPVCQKRRKFAPERLKVIEDEISKLIKANIKMYPPDVEKTSFITERGLYCYKVMPFGLKNAGATYQRLVNKMFNAQIGKTMEVYIDDMLVKSLQAHNHIAHLEETFDILRRHRMMLNPSKCIFGVSSGKFLGFLVTKRGIEVNPNQIQALIAMTSPRNIREVQQLTGRVAALNRFVSKFADKCLPFFKILRKSQTFQWSEESENAFRQLKEYLGSPPLLSVPTADEDLYVYLSASPTAISAVLVREEGKIQKPIYYVSKTLIGADARYPRIEKIAYALMIAARKRRHYFQAHSIMVLTDQPLKQILQRPDTSGRLLKWSIELSEFHIEYKPRTAIKAQALADFIVESTHEDTQPETTPLETGIPKEPTSEKNLAHWILFVDGSSHQHGCGAGLVIRAPSGEQMEYAIRMGFQATNNEAEYEALLAGLRVATELGAQSLEVFSDSQLVVNQVQGDYLAKDSRMIAYLGEVKAMSAKIKEFKIHQIPREDNKKADALANLASTFEFISDRCIPLEFLTNPSIRVANQILQTEKNPTWLDEIIAYLQKGILPKDKLQARRLQYRSARFCIFKGRLYKRSFSGPLLRCLRPEEAEYVLREIHEGICGNHSGARSLAKKTIRQGYFWPTIERDAAAYIKKYDKCQRFGVPKVIISDNARQFDNDRFRLFCSDLAISHHFSSPGHPQANGQVEVTNRAILRNLKASRIPTGETPYSMVFGTESVIPVEIGMPSFRISNFDKESNEAELRLNLDLLEEKRENAELRQMAYKCQVAKYYNQRVRHRSFLPGDLVLRKVTLSTKEPNAGKLGPTWEGPYKVVKVS</sequence>
<dbReference type="InterPro" id="IPR041577">
    <property type="entry name" value="RT_RNaseH_2"/>
</dbReference>
<feature type="region of interest" description="Disordered" evidence="2">
    <location>
        <begin position="198"/>
        <end position="268"/>
    </location>
</feature>
<feature type="compositionally biased region" description="Low complexity" evidence="2">
    <location>
        <begin position="201"/>
        <end position="215"/>
    </location>
</feature>
<dbReference type="Gene3D" id="3.10.20.370">
    <property type="match status" value="1"/>
</dbReference>
<feature type="coiled-coil region" evidence="1">
    <location>
        <begin position="1677"/>
        <end position="1704"/>
    </location>
</feature>
<dbReference type="InterPro" id="IPR000477">
    <property type="entry name" value="RT_dom"/>
</dbReference>
<dbReference type="Pfam" id="PF17919">
    <property type="entry name" value="RT_RNaseH_2"/>
    <property type="match status" value="1"/>
</dbReference>
<dbReference type="InterPro" id="IPR036397">
    <property type="entry name" value="RNaseH_sf"/>
</dbReference>
<dbReference type="PROSITE" id="PS50879">
    <property type="entry name" value="RNASE_H_1"/>
    <property type="match status" value="1"/>
</dbReference>
<evidence type="ECO:0000259" key="4">
    <source>
        <dbReference type="PROSITE" id="PS50994"/>
    </source>
</evidence>
<dbReference type="SUPFAM" id="SSF53098">
    <property type="entry name" value="Ribonuclease H-like"/>
    <property type="match status" value="2"/>
</dbReference>
<dbReference type="InterPro" id="IPR001584">
    <property type="entry name" value="Integrase_cat-core"/>
</dbReference>
<feature type="compositionally biased region" description="Basic and acidic residues" evidence="2">
    <location>
        <begin position="564"/>
        <end position="602"/>
    </location>
</feature>
<feature type="region of interest" description="Disordered" evidence="2">
    <location>
        <begin position="564"/>
        <end position="612"/>
    </location>
</feature>
<dbReference type="Pfam" id="PF13456">
    <property type="entry name" value="RVT_3"/>
    <property type="match status" value="1"/>
</dbReference>
<feature type="compositionally biased region" description="Low complexity" evidence="2">
    <location>
        <begin position="245"/>
        <end position="260"/>
    </location>
</feature>
<keyword evidence="1" id="KW-0175">Coiled coil</keyword>
<dbReference type="InterPro" id="IPR012337">
    <property type="entry name" value="RNaseH-like_sf"/>
</dbReference>
<name>A0A7J0DW97_9ERIC</name>
<dbReference type="EMBL" id="BJWL01000404">
    <property type="protein sequence ID" value="GFS42830.1"/>
    <property type="molecule type" value="Genomic_DNA"/>
</dbReference>
<dbReference type="PROSITE" id="PS50994">
    <property type="entry name" value="INTEGRASE"/>
    <property type="match status" value="1"/>
</dbReference>
<feature type="domain" description="RNase H type-1" evidence="3">
    <location>
        <begin position="1310"/>
        <end position="1439"/>
    </location>
</feature>
<dbReference type="InterPro" id="IPR005162">
    <property type="entry name" value="Retrotrans_gag_dom"/>
</dbReference>
<keyword evidence="6" id="KW-1185">Reference proteome</keyword>
<dbReference type="Pfam" id="PF03732">
    <property type="entry name" value="Retrotrans_gag"/>
    <property type="match status" value="1"/>
</dbReference>
<dbReference type="Pfam" id="PF17921">
    <property type="entry name" value="Integrase_H2C2"/>
    <property type="match status" value="1"/>
</dbReference>
<evidence type="ECO:0000256" key="1">
    <source>
        <dbReference type="SAM" id="Coils"/>
    </source>
</evidence>
<reference evidence="6" key="1">
    <citation type="submission" date="2019-07" db="EMBL/GenBank/DDBJ databases">
        <title>De Novo Assembly of kiwifruit Actinidia rufa.</title>
        <authorList>
            <person name="Sugita-Konishi S."/>
            <person name="Sato K."/>
            <person name="Mori E."/>
            <person name="Abe Y."/>
            <person name="Kisaki G."/>
            <person name="Hamano K."/>
            <person name="Suezawa K."/>
            <person name="Otani M."/>
            <person name="Fukuda T."/>
            <person name="Manabe T."/>
            <person name="Gomi K."/>
            <person name="Tabuchi M."/>
            <person name="Akimitsu K."/>
            <person name="Kataoka I."/>
        </authorList>
    </citation>
    <scope>NUCLEOTIDE SEQUENCE [LARGE SCALE GENOMIC DNA]</scope>
    <source>
        <strain evidence="6">cv. Fuchu</strain>
    </source>
</reference>
<evidence type="ECO:0000313" key="6">
    <source>
        <dbReference type="Proteomes" id="UP000585474"/>
    </source>
</evidence>
<proteinExistence type="predicted"/>